<accession>A0A4R8VFI7</accession>
<sequence>MTDQVDRILEQWSTEKPDLDVSPMAVIGRLSRTALAVESRLAATFARYGLDASSFDVLATLLRSGAPYRISPAALARDAMISTSAVAQRLNKLQTRGLVSREANPDDGRGILVALTDAGKRLIDAALAPHVETERTITQILSDDEQSLLVGLLQRINAAATHGLNESAQRTQVASANDELSDPK</sequence>
<dbReference type="EMBL" id="SOFD01000009">
    <property type="protein sequence ID" value="TFB80990.1"/>
    <property type="molecule type" value="Genomic_DNA"/>
</dbReference>
<dbReference type="Pfam" id="PF12802">
    <property type="entry name" value="MarR_2"/>
    <property type="match status" value="1"/>
</dbReference>
<dbReference type="GO" id="GO:0003677">
    <property type="term" value="F:DNA binding"/>
    <property type="evidence" value="ECO:0007669"/>
    <property type="project" value="UniProtKB-KW"/>
</dbReference>
<dbReference type="PROSITE" id="PS50995">
    <property type="entry name" value="HTH_MARR_2"/>
    <property type="match status" value="1"/>
</dbReference>
<dbReference type="PANTHER" id="PTHR33164:SF104">
    <property type="entry name" value="TRANSCRIPTIONAL REGULATORY PROTEIN"/>
    <property type="match status" value="1"/>
</dbReference>
<dbReference type="InterPro" id="IPR039422">
    <property type="entry name" value="MarR/SlyA-like"/>
</dbReference>
<dbReference type="PANTHER" id="PTHR33164">
    <property type="entry name" value="TRANSCRIPTIONAL REGULATOR, MARR FAMILY"/>
    <property type="match status" value="1"/>
</dbReference>
<reference evidence="4 6" key="2">
    <citation type="submission" date="2019-03" db="EMBL/GenBank/DDBJ databases">
        <title>Genomics of glacier-inhabiting Cryobacterium strains.</title>
        <authorList>
            <person name="Liu Q."/>
            <person name="Xin Y.-H."/>
        </authorList>
    </citation>
    <scope>NUCLEOTIDE SEQUENCE [LARGE SCALE GENOMIC DNA]</scope>
    <source>
        <strain evidence="4 6">Hh8</strain>
    </source>
</reference>
<dbReference type="Proteomes" id="UP000298252">
    <property type="component" value="Unassembled WGS sequence"/>
</dbReference>
<dbReference type="Proteomes" id="UP000199639">
    <property type="component" value="Unassembled WGS sequence"/>
</dbReference>
<evidence type="ECO:0000313" key="6">
    <source>
        <dbReference type="Proteomes" id="UP000298252"/>
    </source>
</evidence>
<evidence type="ECO:0000259" key="2">
    <source>
        <dbReference type="PROSITE" id="PS50995"/>
    </source>
</evidence>
<dbReference type="InterPro" id="IPR036390">
    <property type="entry name" value="WH_DNA-bd_sf"/>
</dbReference>
<evidence type="ECO:0000313" key="5">
    <source>
        <dbReference type="Proteomes" id="UP000199639"/>
    </source>
</evidence>
<reference evidence="3 5" key="1">
    <citation type="submission" date="2016-10" db="EMBL/GenBank/DDBJ databases">
        <authorList>
            <person name="Varghese N."/>
            <person name="Submissions S."/>
        </authorList>
    </citation>
    <scope>NUCLEOTIDE SEQUENCE [LARGE SCALE GENOMIC DNA]</scope>
    <source>
        <strain evidence="3 5">CGMCC 1.11215</strain>
    </source>
</reference>
<evidence type="ECO:0000313" key="4">
    <source>
        <dbReference type="EMBL" id="TFB80990.1"/>
    </source>
</evidence>
<dbReference type="AlphaFoldDB" id="A0A4R8VFI7"/>
<evidence type="ECO:0000313" key="3">
    <source>
        <dbReference type="EMBL" id="SDM82028.1"/>
    </source>
</evidence>
<dbReference type="RefSeq" id="WP_092339346.1">
    <property type="nucleotide sequence ID" value="NZ_FNIB01000002.1"/>
</dbReference>
<feature type="region of interest" description="Disordered" evidence="1">
    <location>
        <begin position="165"/>
        <end position="184"/>
    </location>
</feature>
<gene>
    <name evidence="4" type="ORF">E3O21_03735</name>
    <name evidence="3" type="ORF">SAMN05216368_102317</name>
</gene>
<feature type="compositionally biased region" description="Polar residues" evidence="1">
    <location>
        <begin position="165"/>
        <end position="175"/>
    </location>
</feature>
<proteinExistence type="predicted"/>
<dbReference type="Gene3D" id="1.10.10.10">
    <property type="entry name" value="Winged helix-like DNA-binding domain superfamily/Winged helix DNA-binding domain"/>
    <property type="match status" value="1"/>
</dbReference>
<dbReference type="EMBL" id="FNIB01000002">
    <property type="protein sequence ID" value="SDM82028.1"/>
    <property type="molecule type" value="Genomic_DNA"/>
</dbReference>
<evidence type="ECO:0000256" key="1">
    <source>
        <dbReference type="SAM" id="MobiDB-lite"/>
    </source>
</evidence>
<dbReference type="SMART" id="SM00347">
    <property type="entry name" value="HTH_MARR"/>
    <property type="match status" value="1"/>
</dbReference>
<dbReference type="InterPro" id="IPR000835">
    <property type="entry name" value="HTH_MarR-typ"/>
</dbReference>
<organism evidence="3 5">
    <name type="scientific">Cryobacterium flavum</name>
    <dbReference type="NCBI Taxonomy" id="1424659"/>
    <lineage>
        <taxon>Bacteria</taxon>
        <taxon>Bacillati</taxon>
        <taxon>Actinomycetota</taxon>
        <taxon>Actinomycetes</taxon>
        <taxon>Micrococcales</taxon>
        <taxon>Microbacteriaceae</taxon>
        <taxon>Cryobacterium</taxon>
    </lineage>
</organism>
<keyword evidence="6" id="KW-1185">Reference proteome</keyword>
<keyword evidence="3" id="KW-0238">DNA-binding</keyword>
<dbReference type="InterPro" id="IPR036388">
    <property type="entry name" value="WH-like_DNA-bd_sf"/>
</dbReference>
<protein>
    <submittedName>
        <fullName evidence="3">DNA-binding transcriptional regulator, MarR family</fullName>
    </submittedName>
    <submittedName>
        <fullName evidence="4">MarR family transcriptional regulator</fullName>
    </submittedName>
</protein>
<name>A0A4R8VFI7_9MICO</name>
<dbReference type="PRINTS" id="PR00598">
    <property type="entry name" value="HTHMARR"/>
</dbReference>
<dbReference type="SUPFAM" id="SSF46785">
    <property type="entry name" value="Winged helix' DNA-binding domain"/>
    <property type="match status" value="1"/>
</dbReference>
<dbReference type="GO" id="GO:0006950">
    <property type="term" value="P:response to stress"/>
    <property type="evidence" value="ECO:0007669"/>
    <property type="project" value="TreeGrafter"/>
</dbReference>
<dbReference type="GO" id="GO:0003700">
    <property type="term" value="F:DNA-binding transcription factor activity"/>
    <property type="evidence" value="ECO:0007669"/>
    <property type="project" value="InterPro"/>
</dbReference>
<dbReference type="STRING" id="1424659.SAMN05216368_102317"/>
<feature type="domain" description="HTH marR-type" evidence="2">
    <location>
        <begin position="23"/>
        <end position="158"/>
    </location>
</feature>